<protein>
    <submittedName>
        <fullName evidence="1">Uncharacterized protein</fullName>
    </submittedName>
</protein>
<organism evidence="1 2">
    <name type="scientific">Anopheles quadriannulatus</name>
    <name type="common">Mosquito</name>
    <dbReference type="NCBI Taxonomy" id="34691"/>
    <lineage>
        <taxon>Eukaryota</taxon>
        <taxon>Metazoa</taxon>
        <taxon>Ecdysozoa</taxon>
        <taxon>Arthropoda</taxon>
        <taxon>Hexapoda</taxon>
        <taxon>Insecta</taxon>
        <taxon>Pterygota</taxon>
        <taxon>Neoptera</taxon>
        <taxon>Endopterygota</taxon>
        <taxon>Diptera</taxon>
        <taxon>Nematocera</taxon>
        <taxon>Culicoidea</taxon>
        <taxon>Culicidae</taxon>
        <taxon>Anophelinae</taxon>
        <taxon>Anopheles</taxon>
    </lineage>
</organism>
<dbReference type="VEuPathDB" id="VectorBase:AQUA015193"/>
<name>A0A182XTQ9_ANOQN</name>
<evidence type="ECO:0000313" key="1">
    <source>
        <dbReference type="EnsemblMetazoa" id="AQUA015193-PA"/>
    </source>
</evidence>
<proteinExistence type="predicted"/>
<dbReference type="Proteomes" id="UP000076407">
    <property type="component" value="Unassembled WGS sequence"/>
</dbReference>
<sequence>MRFSSVSVCVCVSGSG</sequence>
<dbReference type="EnsemblMetazoa" id="AQUA015193-RA">
    <property type="protein sequence ID" value="AQUA015193-PA"/>
    <property type="gene ID" value="AQUA015193"/>
</dbReference>
<accession>A0A182XTQ9</accession>
<reference evidence="1" key="1">
    <citation type="submission" date="2020-05" db="UniProtKB">
        <authorList>
            <consortium name="EnsemblMetazoa"/>
        </authorList>
    </citation>
    <scope>IDENTIFICATION</scope>
    <source>
        <strain evidence="1">SANGQUA</strain>
    </source>
</reference>
<keyword evidence="2" id="KW-1185">Reference proteome</keyword>
<evidence type="ECO:0000313" key="2">
    <source>
        <dbReference type="Proteomes" id="UP000076407"/>
    </source>
</evidence>
<dbReference type="AlphaFoldDB" id="A0A182XTQ9"/>